<dbReference type="Gene3D" id="1.10.1760.20">
    <property type="match status" value="1"/>
</dbReference>
<comment type="function">
    <text evidence="8">Probably a riboflavin-binding protein that interacts with the energy-coupling factor (ECF) ABC-transporter complex.</text>
</comment>
<dbReference type="HOGENOM" id="CLU_086673_1_0_9"/>
<feature type="transmembrane region" description="Helical" evidence="9">
    <location>
        <begin position="14"/>
        <end position="38"/>
    </location>
</feature>
<evidence type="ECO:0000256" key="5">
    <source>
        <dbReference type="ARBA" id="ARBA00022692"/>
    </source>
</evidence>
<evidence type="ECO:0000256" key="1">
    <source>
        <dbReference type="ARBA" id="ARBA00004651"/>
    </source>
</evidence>
<gene>
    <name evidence="10" type="ordered locus">Clocel_3031</name>
</gene>
<protein>
    <recommendedName>
        <fullName evidence="8">Riboflavin transporter</fullName>
    </recommendedName>
</protein>
<dbReference type="Pfam" id="PF12822">
    <property type="entry name" value="ECF_trnsprt"/>
    <property type="match status" value="1"/>
</dbReference>
<dbReference type="PANTHER" id="PTHR38438:SF1">
    <property type="entry name" value="RIBOFLAVIN TRANSPORTER RIBU"/>
    <property type="match status" value="1"/>
</dbReference>
<feature type="transmembrane region" description="Helical" evidence="9">
    <location>
        <begin position="45"/>
        <end position="73"/>
    </location>
</feature>
<evidence type="ECO:0000256" key="8">
    <source>
        <dbReference type="PIRNR" id="PIRNR037778"/>
    </source>
</evidence>
<keyword evidence="7 8" id="KW-0472">Membrane</keyword>
<evidence type="ECO:0000256" key="3">
    <source>
        <dbReference type="ARBA" id="ARBA00022448"/>
    </source>
</evidence>
<evidence type="ECO:0000256" key="4">
    <source>
        <dbReference type="ARBA" id="ARBA00022475"/>
    </source>
</evidence>
<keyword evidence="4 8" id="KW-1003">Cell membrane</keyword>
<keyword evidence="3 8" id="KW-0813">Transport</keyword>
<keyword evidence="6 9" id="KW-1133">Transmembrane helix</keyword>
<evidence type="ECO:0000313" key="11">
    <source>
        <dbReference type="Proteomes" id="UP000002730"/>
    </source>
</evidence>
<evidence type="ECO:0000313" key="10">
    <source>
        <dbReference type="EMBL" id="ADL52721.1"/>
    </source>
</evidence>
<dbReference type="GO" id="GO:0005886">
    <property type="term" value="C:plasma membrane"/>
    <property type="evidence" value="ECO:0007669"/>
    <property type="project" value="UniProtKB-SubCell"/>
</dbReference>
<keyword evidence="11" id="KW-1185">Reference proteome</keyword>
<name>D9STI7_CLOC7</name>
<evidence type="ECO:0000256" key="6">
    <source>
        <dbReference type="ARBA" id="ARBA00022989"/>
    </source>
</evidence>
<proteinExistence type="inferred from homology"/>
<accession>D9STI7</accession>
<dbReference type="GO" id="GO:0032217">
    <property type="term" value="F:riboflavin transmembrane transporter activity"/>
    <property type="evidence" value="ECO:0007669"/>
    <property type="project" value="UniProtKB-UniRule"/>
</dbReference>
<dbReference type="PIRSF" id="PIRSF037778">
    <property type="entry name" value="UCP037778_transp_RibU"/>
    <property type="match status" value="1"/>
</dbReference>
<dbReference type="AlphaFoldDB" id="D9STI7"/>
<feature type="transmembrane region" description="Helical" evidence="9">
    <location>
        <begin position="111"/>
        <end position="133"/>
    </location>
</feature>
<comment type="subcellular location">
    <subcellularLocation>
        <location evidence="1">Cell membrane</location>
        <topology evidence="1">Multi-pass membrane protein</topology>
    </subcellularLocation>
</comment>
<sequence>MEKYFKNRVMMTKISLLAAFGAVLMYFELPILPAFAWLKIDFSGVPALIGAFAFGPVVGVIIEALKILVIFFIKGSGTGGIGELANLIMGAAIVIPAGIMYRKNRDRKTAIISLVVGTISMTIAGVLANYFILVPLYSAFMPALKESDYVTTYLITGIVPFNLIKGGLVSLVTVLVYKRVSGLINREATMVSKKKIS</sequence>
<dbReference type="InterPro" id="IPR025720">
    <property type="entry name" value="RibU"/>
</dbReference>
<dbReference type="PANTHER" id="PTHR38438">
    <property type="entry name" value="RIBOFLAVIN TRANSPORTER RIBU"/>
    <property type="match status" value="1"/>
</dbReference>
<dbReference type="RefSeq" id="WP_010075816.1">
    <property type="nucleotide sequence ID" value="NC_014393.1"/>
</dbReference>
<dbReference type="InterPro" id="IPR024529">
    <property type="entry name" value="ECF_trnsprt_substrate-spec"/>
</dbReference>
<evidence type="ECO:0000256" key="9">
    <source>
        <dbReference type="SAM" id="Phobius"/>
    </source>
</evidence>
<dbReference type="KEGG" id="ccb:Clocel_3031"/>
<keyword evidence="5 9" id="KW-0812">Transmembrane</keyword>
<feature type="transmembrane region" description="Helical" evidence="9">
    <location>
        <begin position="79"/>
        <end position="99"/>
    </location>
</feature>
<comment type="similarity">
    <text evidence="2 8">Belongs to the prokaryotic riboflavin transporter (P-RFT) (TC 2.A.87) family.</text>
</comment>
<dbReference type="OrthoDB" id="9809216at2"/>
<organism evidence="10 11">
    <name type="scientific">Clostridium cellulovorans (strain ATCC 35296 / DSM 3052 / OCM 3 / 743B)</name>
    <dbReference type="NCBI Taxonomy" id="573061"/>
    <lineage>
        <taxon>Bacteria</taxon>
        <taxon>Bacillati</taxon>
        <taxon>Bacillota</taxon>
        <taxon>Clostridia</taxon>
        <taxon>Eubacteriales</taxon>
        <taxon>Clostridiaceae</taxon>
        <taxon>Clostridium</taxon>
    </lineage>
</organism>
<dbReference type="eggNOG" id="COG3601">
    <property type="taxonomic scope" value="Bacteria"/>
</dbReference>
<dbReference type="Proteomes" id="UP000002730">
    <property type="component" value="Chromosome"/>
</dbReference>
<evidence type="ECO:0000256" key="7">
    <source>
        <dbReference type="ARBA" id="ARBA00023136"/>
    </source>
</evidence>
<dbReference type="STRING" id="573061.Clocel_3031"/>
<feature type="transmembrane region" description="Helical" evidence="9">
    <location>
        <begin position="153"/>
        <end position="177"/>
    </location>
</feature>
<evidence type="ECO:0000256" key="2">
    <source>
        <dbReference type="ARBA" id="ARBA00005540"/>
    </source>
</evidence>
<dbReference type="EMBL" id="CP002160">
    <property type="protein sequence ID" value="ADL52721.1"/>
    <property type="molecule type" value="Genomic_DNA"/>
</dbReference>
<reference evidence="10 11" key="1">
    <citation type="submission" date="2010-08" db="EMBL/GenBank/DDBJ databases">
        <title>Complete sequence of Clostridium cellulovorans 743B.</title>
        <authorList>
            <consortium name="US DOE Joint Genome Institute"/>
            <person name="Lucas S."/>
            <person name="Copeland A."/>
            <person name="Lapidus A."/>
            <person name="Cheng J.-F."/>
            <person name="Bruce D."/>
            <person name="Goodwin L."/>
            <person name="Pitluck S."/>
            <person name="Chertkov O."/>
            <person name="Detter J.C."/>
            <person name="Han C."/>
            <person name="Tapia R."/>
            <person name="Land M."/>
            <person name="Hauser L."/>
            <person name="Chang Y.-J."/>
            <person name="Jeffries C."/>
            <person name="Kyrpides N."/>
            <person name="Ivanova N."/>
            <person name="Mikhailova N."/>
            <person name="Hemme C.L."/>
            <person name="Woyke T."/>
        </authorList>
    </citation>
    <scope>NUCLEOTIDE SEQUENCE [LARGE SCALE GENOMIC DNA]</scope>
    <source>
        <strain evidence="11">ATCC 35296 / DSM 3052 / OCM 3 / 743B</strain>
    </source>
</reference>